<feature type="transmembrane region" description="Helical" evidence="9">
    <location>
        <begin position="461"/>
        <end position="488"/>
    </location>
</feature>
<feature type="transmembrane region" description="Helical" evidence="9">
    <location>
        <begin position="545"/>
        <end position="565"/>
    </location>
</feature>
<dbReference type="RefSeq" id="XP_005707240.1">
    <property type="nucleotide sequence ID" value="XM_005707183.1"/>
</dbReference>
<dbReference type="Pfam" id="PF01496">
    <property type="entry name" value="V_ATPase_I"/>
    <property type="match status" value="1"/>
</dbReference>
<dbReference type="OMA" id="FYLWFFL"/>
<dbReference type="Gramene" id="EME30720">
    <property type="protein sequence ID" value="EME30720"/>
    <property type="gene ID" value="Gasu_19610"/>
</dbReference>
<evidence type="ECO:0000256" key="6">
    <source>
        <dbReference type="ARBA" id="ARBA00022989"/>
    </source>
</evidence>
<dbReference type="GO" id="GO:0007035">
    <property type="term" value="P:vacuolar acidification"/>
    <property type="evidence" value="ECO:0007669"/>
    <property type="project" value="TreeGrafter"/>
</dbReference>
<dbReference type="PANTHER" id="PTHR11629">
    <property type="entry name" value="VACUOLAR PROTON ATPASES"/>
    <property type="match status" value="1"/>
</dbReference>
<dbReference type="GO" id="GO:0016787">
    <property type="term" value="F:hydrolase activity"/>
    <property type="evidence" value="ECO:0007669"/>
    <property type="project" value="UniProtKB-KW"/>
</dbReference>
<evidence type="ECO:0000256" key="9">
    <source>
        <dbReference type="RuleBase" id="RU361189"/>
    </source>
</evidence>
<accession>M2X2W4</accession>
<dbReference type="eggNOG" id="KOG2189">
    <property type="taxonomic scope" value="Eukaryota"/>
</dbReference>
<dbReference type="KEGG" id="gsl:Gasu_19610"/>
<feature type="region of interest" description="Disordered" evidence="10">
    <location>
        <begin position="691"/>
        <end position="719"/>
    </location>
</feature>
<comment type="subcellular location">
    <subcellularLocation>
        <location evidence="1">Membrane</location>
        <topology evidence="1">Multi-pass membrane protein</topology>
    </subcellularLocation>
</comment>
<comment type="function">
    <text evidence="9">Essential component of the vacuolar proton pump (V-ATPase), a multimeric enzyme that catalyzes the translocation of protons across the membranes. Required for assembly and activity of the V-ATPase.</text>
</comment>
<organism evidence="11 12">
    <name type="scientific">Galdieria sulphuraria</name>
    <name type="common">Red alga</name>
    <dbReference type="NCBI Taxonomy" id="130081"/>
    <lineage>
        <taxon>Eukaryota</taxon>
        <taxon>Rhodophyta</taxon>
        <taxon>Bangiophyceae</taxon>
        <taxon>Galdieriales</taxon>
        <taxon>Galdieriaceae</taxon>
        <taxon>Galdieria</taxon>
    </lineage>
</organism>
<dbReference type="PIRSF" id="PIRSF001293">
    <property type="entry name" value="ATP6V0A1"/>
    <property type="match status" value="1"/>
</dbReference>
<evidence type="ECO:0000256" key="8">
    <source>
        <dbReference type="ARBA" id="ARBA00023136"/>
    </source>
</evidence>
<protein>
    <recommendedName>
        <fullName evidence="9">V-type proton ATPase subunit a</fullName>
    </recommendedName>
</protein>
<proteinExistence type="inferred from homology"/>
<evidence type="ECO:0000256" key="2">
    <source>
        <dbReference type="ARBA" id="ARBA00009904"/>
    </source>
</evidence>
<dbReference type="GeneID" id="17089428"/>
<feature type="transmembrane region" description="Helical" evidence="9">
    <location>
        <begin position="646"/>
        <end position="664"/>
    </location>
</feature>
<evidence type="ECO:0000256" key="3">
    <source>
        <dbReference type="ARBA" id="ARBA00022448"/>
    </source>
</evidence>
<evidence type="ECO:0000256" key="7">
    <source>
        <dbReference type="ARBA" id="ARBA00023065"/>
    </source>
</evidence>
<keyword evidence="11" id="KW-0378">Hydrolase</keyword>
<gene>
    <name evidence="11" type="ORF">Gasu_19610</name>
</gene>
<keyword evidence="12" id="KW-1185">Reference proteome</keyword>
<dbReference type="GO" id="GO:0000220">
    <property type="term" value="C:vacuolar proton-transporting V-type ATPase, V0 domain"/>
    <property type="evidence" value="ECO:0007669"/>
    <property type="project" value="InterPro"/>
</dbReference>
<dbReference type="AlphaFoldDB" id="M2X2W4"/>
<dbReference type="OrthoDB" id="10264220at2759"/>
<dbReference type="GO" id="GO:0051117">
    <property type="term" value="F:ATPase binding"/>
    <property type="evidence" value="ECO:0007669"/>
    <property type="project" value="TreeGrafter"/>
</dbReference>
<dbReference type="GO" id="GO:0046961">
    <property type="term" value="F:proton-transporting ATPase activity, rotational mechanism"/>
    <property type="evidence" value="ECO:0007669"/>
    <property type="project" value="InterPro"/>
</dbReference>
<evidence type="ECO:0000256" key="10">
    <source>
        <dbReference type="SAM" id="MobiDB-lite"/>
    </source>
</evidence>
<evidence type="ECO:0000313" key="11">
    <source>
        <dbReference type="EMBL" id="EME30720.1"/>
    </source>
</evidence>
<keyword evidence="5 9" id="KW-0375">Hydrogen ion transport</keyword>
<comment type="similarity">
    <text evidence="2 9">Belongs to the V-ATPase 116 kDa subunit family.</text>
</comment>
<keyword evidence="3 9" id="KW-0813">Transport</keyword>
<dbReference type="PANTHER" id="PTHR11629:SF63">
    <property type="entry name" value="V-TYPE PROTON ATPASE SUBUNIT A"/>
    <property type="match status" value="1"/>
</dbReference>
<keyword evidence="8 9" id="KW-0472">Membrane</keyword>
<keyword evidence="7 9" id="KW-0406">Ion transport</keyword>
<dbReference type="EMBL" id="KB454497">
    <property type="protein sequence ID" value="EME30720.1"/>
    <property type="molecule type" value="Genomic_DNA"/>
</dbReference>
<feature type="transmembrane region" description="Helical" evidence="9">
    <location>
        <begin position="415"/>
        <end position="440"/>
    </location>
</feature>
<keyword evidence="4 9" id="KW-0812">Transmembrane</keyword>
<keyword evidence="6 9" id="KW-1133">Transmembrane helix</keyword>
<feature type="transmembrane region" description="Helical" evidence="9">
    <location>
        <begin position="785"/>
        <end position="806"/>
    </location>
</feature>
<reference evidence="12" key="1">
    <citation type="journal article" date="2013" name="Science">
        <title>Gene transfer from bacteria and archaea facilitated evolution of an extremophilic eukaryote.</title>
        <authorList>
            <person name="Schonknecht G."/>
            <person name="Chen W.H."/>
            <person name="Ternes C.M."/>
            <person name="Barbier G.G."/>
            <person name="Shrestha R.P."/>
            <person name="Stanke M."/>
            <person name="Brautigam A."/>
            <person name="Baker B.J."/>
            <person name="Banfield J.F."/>
            <person name="Garavito R.M."/>
            <person name="Carr K."/>
            <person name="Wilkerson C."/>
            <person name="Rensing S.A."/>
            <person name="Gagneul D."/>
            <person name="Dickenson N.E."/>
            <person name="Oesterhelt C."/>
            <person name="Lercher M.J."/>
            <person name="Weber A.P."/>
        </authorList>
    </citation>
    <scope>NUCLEOTIDE SEQUENCE [LARGE SCALE GENOMIC DNA]</scope>
    <source>
        <strain evidence="12">074W</strain>
    </source>
</reference>
<feature type="transmembrane region" description="Helical" evidence="9">
    <location>
        <begin position="577"/>
        <end position="598"/>
    </location>
</feature>
<evidence type="ECO:0000313" key="12">
    <source>
        <dbReference type="Proteomes" id="UP000030680"/>
    </source>
</evidence>
<name>M2X2W4_GALSU</name>
<evidence type="ECO:0000256" key="1">
    <source>
        <dbReference type="ARBA" id="ARBA00004141"/>
    </source>
</evidence>
<dbReference type="InterPro" id="IPR002490">
    <property type="entry name" value="V-ATPase_116kDa_su"/>
</dbReference>
<dbReference type="STRING" id="130081.M2X2W4"/>
<evidence type="ECO:0000256" key="4">
    <source>
        <dbReference type="ARBA" id="ARBA00022692"/>
    </source>
</evidence>
<sequence>MTCLFRSVEMVKVRLFIDRSAARATLEGIGEHGLLQLEDLNQNKSEFQRSFSSGIRQCLEMQRKLRALEVDVRECFPSRSFNNNDSVSREELNSITLDELDRHLSNLEETVQEMNMHWKSLNSHRQQLLEHHYVLVLGSHLFRPGYLSLMSEESSHVNGNASSMNVKLKPNYTPVDMETTFLRLIAGVISLPALPLFQRLVFRIARGNCLCRFSEIEEVFYDEEKKENVRSSVFVIFCPGKELGLKIQKLCEAFGAHLYHLPDDEITRRSLLAQVSNRLQDIETVVGTTHSQRLQTLSEIGAKLALWSEKVLREKAIFHCMNMLNYDTSRNIYIAEGWTPKDELEQLESLLHEGCRLSRAQVSSVLEHHVSDNVPPTYFRTNKFTVVFQNIVESYGVASYRELNPACFTIITFPFLFAVMFGDVGHGLLMCLFALYLILFEKKLGRKTLNEILQFCYDGRYIILLMGIFSLYTGLIYNEFFGVAMNLFGSRWKFNSSSNFACGIDNCVDSSQSLPPRNIYPIGFDPIWSQASNGLTFFNSYKMKLSIVLGVFQMVMGIFLSYLNARYFQRSLDIYHVFLPQMIFMNAIFGYLVIIIFVKWSINWNSTSCQSNPSCSPPDLKQILIGMFMNPGYLPLDMQLFRGQKIVQILLLVCAIVSVPWMLLPKPLILRKRYKRLENSQPFVSREFRHSDHEMNGNSNTGHSSESEEEAAESKVKSSSSIEKEEFDFGEIFVHQMIHTIEFVLGAVSNTASYLRLWALSLAHSELSEVFLEKVLYGAMALNNSFAVFLGFLVWFGLTIGVLCLMESLSAFLHALRLHWVEFQNKFYNLQGDGRKFVPFSFKSIK</sequence>
<dbReference type="InterPro" id="IPR026028">
    <property type="entry name" value="V-type_ATPase_116kDa_su_euka"/>
</dbReference>
<evidence type="ECO:0000256" key="5">
    <source>
        <dbReference type="ARBA" id="ARBA00022781"/>
    </source>
</evidence>
<dbReference type="Proteomes" id="UP000030680">
    <property type="component" value="Unassembled WGS sequence"/>
</dbReference>